<feature type="signal peptide" evidence="1">
    <location>
        <begin position="1"/>
        <end position="20"/>
    </location>
</feature>
<dbReference type="GO" id="GO:0016020">
    <property type="term" value="C:membrane"/>
    <property type="evidence" value="ECO:0007669"/>
    <property type="project" value="InterPro"/>
</dbReference>
<evidence type="ECO:0008006" key="4">
    <source>
        <dbReference type="Google" id="ProtNLM"/>
    </source>
</evidence>
<feature type="chain" id="PRO_5013253546" description="PSI domain-containing protein" evidence="1">
    <location>
        <begin position="21"/>
        <end position="161"/>
    </location>
</feature>
<evidence type="ECO:0000313" key="2">
    <source>
        <dbReference type="EMBL" id="ORX59805.1"/>
    </source>
</evidence>
<proteinExistence type="predicted"/>
<comment type="caution">
    <text evidence="2">The sequence shown here is derived from an EMBL/GenBank/DDBJ whole genome shotgun (WGS) entry which is preliminary data.</text>
</comment>
<keyword evidence="1" id="KW-0732">Signal</keyword>
<gene>
    <name evidence="2" type="ORF">DM01DRAFT_1333254</name>
</gene>
<accession>A0A1X2GRV6</accession>
<organism evidence="2 3">
    <name type="scientific">Hesseltinella vesiculosa</name>
    <dbReference type="NCBI Taxonomy" id="101127"/>
    <lineage>
        <taxon>Eukaryota</taxon>
        <taxon>Fungi</taxon>
        <taxon>Fungi incertae sedis</taxon>
        <taxon>Mucoromycota</taxon>
        <taxon>Mucoromycotina</taxon>
        <taxon>Mucoromycetes</taxon>
        <taxon>Mucorales</taxon>
        <taxon>Cunninghamellaceae</taxon>
        <taxon>Hesseltinella</taxon>
    </lineage>
</organism>
<evidence type="ECO:0000313" key="3">
    <source>
        <dbReference type="Proteomes" id="UP000242146"/>
    </source>
</evidence>
<dbReference type="InterPro" id="IPR008657">
    <property type="entry name" value="JTB"/>
</dbReference>
<dbReference type="EMBL" id="MCGT01000005">
    <property type="protein sequence ID" value="ORX59805.1"/>
    <property type="molecule type" value="Genomic_DNA"/>
</dbReference>
<reference evidence="2 3" key="1">
    <citation type="submission" date="2016-07" db="EMBL/GenBank/DDBJ databases">
        <title>Pervasive Adenine N6-methylation of Active Genes in Fungi.</title>
        <authorList>
            <consortium name="DOE Joint Genome Institute"/>
            <person name="Mondo S.J."/>
            <person name="Dannebaum R.O."/>
            <person name="Kuo R.C."/>
            <person name="Labutti K."/>
            <person name="Haridas S."/>
            <person name="Kuo A."/>
            <person name="Salamov A."/>
            <person name="Ahrendt S.R."/>
            <person name="Lipzen A."/>
            <person name="Sullivan W."/>
            <person name="Andreopoulos W.B."/>
            <person name="Clum A."/>
            <person name="Lindquist E."/>
            <person name="Daum C."/>
            <person name="Ramamoorthy G.K."/>
            <person name="Gryganskyi A."/>
            <person name="Culley D."/>
            <person name="Magnuson J.K."/>
            <person name="James T.Y."/>
            <person name="O'Malley M.A."/>
            <person name="Stajich J.E."/>
            <person name="Spatafora J.W."/>
            <person name="Visel A."/>
            <person name="Grigoriev I.V."/>
        </authorList>
    </citation>
    <scope>NUCLEOTIDE SEQUENCE [LARGE SCALE GENOMIC DNA]</scope>
    <source>
        <strain evidence="2 3">NRRL 3301</strain>
    </source>
</reference>
<dbReference type="OrthoDB" id="2245086at2759"/>
<name>A0A1X2GRV6_9FUNG</name>
<protein>
    <recommendedName>
        <fullName evidence="4">PSI domain-containing protein</fullName>
    </recommendedName>
</protein>
<dbReference type="AlphaFoldDB" id="A0A1X2GRV6"/>
<dbReference type="Proteomes" id="UP000242146">
    <property type="component" value="Unassembled WGS sequence"/>
</dbReference>
<evidence type="ECO:0000256" key="1">
    <source>
        <dbReference type="SAM" id="SignalP"/>
    </source>
</evidence>
<sequence>MHPLLFLSLCWLQLPFAAWASPLFNQTNIQHPHLGDYTHSHESIEKPTYTCVSLGQCDICTPLEKKTASYCFQYGNKEPVRCEWDDPNWYTNRSDPLDDDDVILLPTFRPCPWVQRIEQLKILKFESINLAVAVCSLLVFLWRHRKLSREKYQQLVQRIGA</sequence>
<dbReference type="STRING" id="101127.A0A1X2GRV6"/>
<keyword evidence="3" id="KW-1185">Reference proteome</keyword>
<dbReference type="Pfam" id="PF05439">
    <property type="entry name" value="JTB"/>
    <property type="match status" value="1"/>
</dbReference>